<dbReference type="EMBL" id="FMYU01000001">
    <property type="protein sequence ID" value="SDC02251.1"/>
    <property type="molecule type" value="Genomic_DNA"/>
</dbReference>
<dbReference type="InterPro" id="IPR035919">
    <property type="entry name" value="EAL_sf"/>
</dbReference>
<dbReference type="Pfam" id="PF13426">
    <property type="entry name" value="PAS_9"/>
    <property type="match status" value="1"/>
</dbReference>
<feature type="domain" description="PAS" evidence="1">
    <location>
        <begin position="112"/>
        <end position="151"/>
    </location>
</feature>
<dbReference type="InterPro" id="IPR000160">
    <property type="entry name" value="GGDEF_dom"/>
</dbReference>
<dbReference type="Gene3D" id="3.30.70.270">
    <property type="match status" value="1"/>
</dbReference>
<dbReference type="Proteomes" id="UP000199411">
    <property type="component" value="Unassembled WGS sequence"/>
</dbReference>
<dbReference type="Pfam" id="PF13185">
    <property type="entry name" value="GAF_2"/>
    <property type="match status" value="1"/>
</dbReference>
<dbReference type="Pfam" id="PF00563">
    <property type="entry name" value="EAL"/>
    <property type="match status" value="1"/>
</dbReference>
<dbReference type="InterPro" id="IPR000014">
    <property type="entry name" value="PAS"/>
</dbReference>
<dbReference type="SUPFAM" id="SSF141868">
    <property type="entry name" value="EAL domain-like"/>
    <property type="match status" value="1"/>
</dbReference>
<proteinExistence type="predicted"/>
<evidence type="ECO:0000313" key="5">
    <source>
        <dbReference type="Proteomes" id="UP000199411"/>
    </source>
</evidence>
<keyword evidence="5" id="KW-1185">Reference proteome</keyword>
<dbReference type="NCBIfam" id="TIGR00229">
    <property type="entry name" value="sensory_box"/>
    <property type="match status" value="1"/>
</dbReference>
<dbReference type="PROSITE" id="PS50883">
    <property type="entry name" value="EAL"/>
    <property type="match status" value="1"/>
</dbReference>
<accession>A0A1G6I719</accession>
<dbReference type="SMART" id="SM00052">
    <property type="entry name" value="EAL"/>
    <property type="match status" value="1"/>
</dbReference>
<dbReference type="SUPFAM" id="SSF55781">
    <property type="entry name" value="GAF domain-like"/>
    <property type="match status" value="1"/>
</dbReference>
<dbReference type="PANTHER" id="PTHR44757">
    <property type="entry name" value="DIGUANYLATE CYCLASE DGCP"/>
    <property type="match status" value="1"/>
</dbReference>
<dbReference type="InterPro" id="IPR052155">
    <property type="entry name" value="Biofilm_reg_signaling"/>
</dbReference>
<feature type="domain" description="GGDEF" evidence="3">
    <location>
        <begin position="260"/>
        <end position="392"/>
    </location>
</feature>
<feature type="domain" description="EAL" evidence="2">
    <location>
        <begin position="401"/>
        <end position="654"/>
    </location>
</feature>
<reference evidence="5" key="1">
    <citation type="submission" date="2016-10" db="EMBL/GenBank/DDBJ databases">
        <authorList>
            <person name="Varghese N."/>
            <person name="Submissions S."/>
        </authorList>
    </citation>
    <scope>NUCLEOTIDE SEQUENCE [LARGE SCALE GENOMIC DNA]</scope>
    <source>
        <strain evidence="5">DSM 8415</strain>
    </source>
</reference>
<sequence>MFFANDKFQNPHESWPTIKSFNKKSIFINNDTLQNKNLAVFKQKMLEYNLQSSCALPIIQNGKTIGVINLYSKKPHIFDKKTYELLKEIVDDINYALDKFENQKWMQMFSVALNSSFDFVVITDFKFDIVYVNETTLLASGYKKEELLGKNHRIFSSELHSKEFAKNFYTTLKNKKVFADIILYRTQNGQIIQSYTTVVPYEFSNEIYYIAIGKDLSKDKGLQFKLDYYINHDPVTSLYNQKYFLENIDIYLKEINEKKLKYALVILDPKDFTNINTYYGFSVGDDVLREIVRKLQNIIKPDDIFARLSENKFGLFVKNLYAKEQILDYIEILKDTLSKPITVSYGNINIEFNIGVSFFPDNAKNAQDLLAKAYVALKHAKEGNYPYKFYQKEDEEQLIKQIQLKKDLEKAVKENEFTLYYQPYVKNASSEICGAECLLRWNHNGKIIAPGVFIETLEATGLIEYVEDFIIDKVAYFQKTILTQYKKTIPISINIAPNSFKSKSIIRKLTNAITKYDLDPKYLPIEILERLFVENFDYIKQILHTIKGLGVSIALDDFGTGYSSLSYLSQLPINTIKIDISFIKTLETNQTSYQLVKAIASISKNLNLKTIAEGVENSNQQKILKDLEIDCLQGYLFYKPMDEENFKQLLNSTIYTI</sequence>
<evidence type="ECO:0000259" key="3">
    <source>
        <dbReference type="PROSITE" id="PS50887"/>
    </source>
</evidence>
<dbReference type="PROSITE" id="PS50887">
    <property type="entry name" value="GGDEF"/>
    <property type="match status" value="1"/>
</dbReference>
<dbReference type="PANTHER" id="PTHR44757:SF2">
    <property type="entry name" value="BIOFILM ARCHITECTURE MAINTENANCE PROTEIN MBAA"/>
    <property type="match status" value="1"/>
</dbReference>
<dbReference type="Gene3D" id="3.30.450.40">
    <property type="match status" value="1"/>
</dbReference>
<dbReference type="CDD" id="cd01948">
    <property type="entry name" value="EAL"/>
    <property type="match status" value="1"/>
</dbReference>
<dbReference type="InterPro" id="IPR029016">
    <property type="entry name" value="GAF-like_dom_sf"/>
</dbReference>
<protein>
    <submittedName>
        <fullName evidence="4">PAS domain S-box-containing protein/diguanylate cyclase (GGDEF) domain-containing protein</fullName>
    </submittedName>
</protein>
<dbReference type="PROSITE" id="PS50112">
    <property type="entry name" value="PAS"/>
    <property type="match status" value="1"/>
</dbReference>
<dbReference type="InterPro" id="IPR035965">
    <property type="entry name" value="PAS-like_dom_sf"/>
</dbReference>
<dbReference type="CDD" id="cd00130">
    <property type="entry name" value="PAS"/>
    <property type="match status" value="1"/>
</dbReference>
<dbReference type="Pfam" id="PF00990">
    <property type="entry name" value="GGDEF"/>
    <property type="match status" value="1"/>
</dbReference>
<dbReference type="AlphaFoldDB" id="A0A1G6I719"/>
<dbReference type="NCBIfam" id="TIGR00254">
    <property type="entry name" value="GGDEF"/>
    <property type="match status" value="1"/>
</dbReference>
<evidence type="ECO:0000313" key="4">
    <source>
        <dbReference type="EMBL" id="SDC02251.1"/>
    </source>
</evidence>
<dbReference type="InterPro" id="IPR003018">
    <property type="entry name" value="GAF"/>
</dbReference>
<dbReference type="CDD" id="cd01949">
    <property type="entry name" value="GGDEF"/>
    <property type="match status" value="1"/>
</dbReference>
<dbReference type="SUPFAM" id="SSF55785">
    <property type="entry name" value="PYP-like sensor domain (PAS domain)"/>
    <property type="match status" value="1"/>
</dbReference>
<organism evidence="4 5">
    <name type="scientific">Desulfurella multipotens</name>
    <dbReference type="NCBI Taxonomy" id="79269"/>
    <lineage>
        <taxon>Bacteria</taxon>
        <taxon>Pseudomonadati</taxon>
        <taxon>Campylobacterota</taxon>
        <taxon>Desulfurellia</taxon>
        <taxon>Desulfurellales</taxon>
        <taxon>Desulfurellaceae</taxon>
        <taxon>Desulfurella</taxon>
    </lineage>
</organism>
<dbReference type="SMART" id="SM00267">
    <property type="entry name" value="GGDEF"/>
    <property type="match status" value="1"/>
</dbReference>
<dbReference type="SUPFAM" id="SSF55073">
    <property type="entry name" value="Nucleotide cyclase"/>
    <property type="match status" value="1"/>
</dbReference>
<evidence type="ECO:0000259" key="2">
    <source>
        <dbReference type="PROSITE" id="PS50883"/>
    </source>
</evidence>
<dbReference type="InterPro" id="IPR001633">
    <property type="entry name" value="EAL_dom"/>
</dbReference>
<evidence type="ECO:0000259" key="1">
    <source>
        <dbReference type="PROSITE" id="PS50112"/>
    </source>
</evidence>
<dbReference type="Gene3D" id="3.30.450.20">
    <property type="entry name" value="PAS domain"/>
    <property type="match status" value="1"/>
</dbReference>
<gene>
    <name evidence="4" type="ORF">SAMN05660835_00232</name>
</gene>
<dbReference type="InterPro" id="IPR043128">
    <property type="entry name" value="Rev_trsase/Diguanyl_cyclase"/>
</dbReference>
<dbReference type="SMART" id="SM00091">
    <property type="entry name" value="PAS"/>
    <property type="match status" value="1"/>
</dbReference>
<name>A0A1G6I719_9BACT</name>
<dbReference type="Gene3D" id="3.20.20.450">
    <property type="entry name" value="EAL domain"/>
    <property type="match status" value="1"/>
</dbReference>
<dbReference type="InterPro" id="IPR029787">
    <property type="entry name" value="Nucleotide_cyclase"/>
</dbReference>